<sequence>MVSAGFTELTPNWSYRGSMWRLLPLLGLAVSLSGATPAAAQCRLCSGGESLTAPGDVPTGPVALEVQTSLDFDQVVLTGPAGGTARLTPDGGRGTSGALEGLTARAMSGEVIIRGEAGRSIRVDLPGRIDLFGNSGTLSIGHIVSDLPAAPRLDGEGRLRVRFGGELSVSGDAEGQYRGDVPITVEYL</sequence>
<keyword evidence="1" id="KW-0732">Signal</keyword>
<feature type="chain" id="PRO_5047362645" description="DUF4402 domain-containing protein" evidence="1">
    <location>
        <begin position="41"/>
        <end position="188"/>
    </location>
</feature>
<feature type="signal peptide" evidence="1">
    <location>
        <begin position="1"/>
        <end position="40"/>
    </location>
</feature>
<gene>
    <name evidence="2" type="ORF">GCM10022280_03590</name>
</gene>
<reference evidence="3" key="1">
    <citation type="journal article" date="2019" name="Int. J. Syst. Evol. Microbiol.">
        <title>The Global Catalogue of Microorganisms (GCM) 10K type strain sequencing project: providing services to taxonomists for standard genome sequencing and annotation.</title>
        <authorList>
            <consortium name="The Broad Institute Genomics Platform"/>
            <consortium name="The Broad Institute Genome Sequencing Center for Infectious Disease"/>
            <person name="Wu L."/>
            <person name="Ma J."/>
        </authorList>
    </citation>
    <scope>NUCLEOTIDE SEQUENCE [LARGE SCALE GENOMIC DNA]</scope>
    <source>
        <strain evidence="3">JCM 17563</strain>
    </source>
</reference>
<evidence type="ECO:0000313" key="3">
    <source>
        <dbReference type="Proteomes" id="UP001500235"/>
    </source>
</evidence>
<dbReference type="Pfam" id="PF14352">
    <property type="entry name" value="DUF4402"/>
    <property type="match status" value="1"/>
</dbReference>
<organism evidence="2 3">
    <name type="scientific">Sphingomonas swuensis</name>
    <dbReference type="NCBI Taxonomy" id="977800"/>
    <lineage>
        <taxon>Bacteria</taxon>
        <taxon>Pseudomonadati</taxon>
        <taxon>Pseudomonadota</taxon>
        <taxon>Alphaproteobacteria</taxon>
        <taxon>Sphingomonadales</taxon>
        <taxon>Sphingomonadaceae</taxon>
        <taxon>Sphingomonas</taxon>
    </lineage>
</organism>
<dbReference type="EMBL" id="BAABBQ010000001">
    <property type="protein sequence ID" value="GAA4009822.1"/>
    <property type="molecule type" value="Genomic_DNA"/>
</dbReference>
<comment type="caution">
    <text evidence="2">The sequence shown here is derived from an EMBL/GenBank/DDBJ whole genome shotgun (WGS) entry which is preliminary data.</text>
</comment>
<evidence type="ECO:0008006" key="4">
    <source>
        <dbReference type="Google" id="ProtNLM"/>
    </source>
</evidence>
<dbReference type="Proteomes" id="UP001500235">
    <property type="component" value="Unassembled WGS sequence"/>
</dbReference>
<name>A0ABP7SCD4_9SPHN</name>
<protein>
    <recommendedName>
        <fullName evidence="4">DUF4402 domain-containing protein</fullName>
    </recommendedName>
</protein>
<keyword evidence="3" id="KW-1185">Reference proteome</keyword>
<evidence type="ECO:0000256" key="1">
    <source>
        <dbReference type="SAM" id="SignalP"/>
    </source>
</evidence>
<evidence type="ECO:0000313" key="2">
    <source>
        <dbReference type="EMBL" id="GAA4009822.1"/>
    </source>
</evidence>
<dbReference type="InterPro" id="IPR025514">
    <property type="entry name" value="DUF4402"/>
</dbReference>
<proteinExistence type="predicted"/>
<accession>A0ABP7SCD4</accession>